<accession>A0A382A3X8</accession>
<gene>
    <name evidence="2" type="ORF">METZ01_LOCUS149089</name>
</gene>
<reference evidence="2" key="1">
    <citation type="submission" date="2018-05" db="EMBL/GenBank/DDBJ databases">
        <authorList>
            <person name="Lanie J.A."/>
            <person name="Ng W.-L."/>
            <person name="Kazmierczak K.M."/>
            <person name="Andrzejewski T.M."/>
            <person name="Davidsen T.M."/>
            <person name="Wayne K.J."/>
            <person name="Tettelin H."/>
            <person name="Glass J.I."/>
            <person name="Rusch D."/>
            <person name="Podicherti R."/>
            <person name="Tsui H.-C.T."/>
            <person name="Winkler M.E."/>
        </authorList>
    </citation>
    <scope>NUCLEOTIDE SEQUENCE</scope>
</reference>
<dbReference type="InterPro" id="IPR044992">
    <property type="entry name" value="ChyE-like"/>
</dbReference>
<dbReference type="Gene3D" id="3.40.50.880">
    <property type="match status" value="1"/>
</dbReference>
<evidence type="ECO:0000259" key="1">
    <source>
        <dbReference type="Pfam" id="PF00117"/>
    </source>
</evidence>
<protein>
    <recommendedName>
        <fullName evidence="1">Glutamine amidotransferase domain-containing protein</fullName>
    </recommendedName>
</protein>
<dbReference type="InterPro" id="IPR017926">
    <property type="entry name" value="GATASE"/>
</dbReference>
<dbReference type="EMBL" id="UINC01023816">
    <property type="protein sequence ID" value="SVA96235.1"/>
    <property type="molecule type" value="Genomic_DNA"/>
</dbReference>
<proteinExistence type="predicted"/>
<dbReference type="PANTHER" id="PTHR42695:SF5">
    <property type="entry name" value="GLUTAMINE AMIDOTRANSFERASE YLR126C-RELATED"/>
    <property type="match status" value="1"/>
</dbReference>
<dbReference type="PROSITE" id="PS51273">
    <property type="entry name" value="GATASE_TYPE_1"/>
    <property type="match status" value="1"/>
</dbReference>
<dbReference type="AlphaFoldDB" id="A0A382A3X8"/>
<dbReference type="SUPFAM" id="SSF52317">
    <property type="entry name" value="Class I glutamine amidotransferase-like"/>
    <property type="match status" value="1"/>
</dbReference>
<name>A0A382A3X8_9ZZZZ</name>
<dbReference type="PANTHER" id="PTHR42695">
    <property type="entry name" value="GLUTAMINE AMIDOTRANSFERASE YLR126C-RELATED"/>
    <property type="match status" value="1"/>
</dbReference>
<evidence type="ECO:0000313" key="2">
    <source>
        <dbReference type="EMBL" id="SVA96235.1"/>
    </source>
</evidence>
<dbReference type="Pfam" id="PF00117">
    <property type="entry name" value="GATase"/>
    <property type="match status" value="1"/>
</dbReference>
<dbReference type="CDD" id="cd01741">
    <property type="entry name" value="GATase1_1"/>
    <property type="match status" value="1"/>
</dbReference>
<dbReference type="GO" id="GO:0005829">
    <property type="term" value="C:cytosol"/>
    <property type="evidence" value="ECO:0007669"/>
    <property type="project" value="TreeGrafter"/>
</dbReference>
<feature type="domain" description="Glutamine amidotransferase" evidence="1">
    <location>
        <begin position="56"/>
        <end position="193"/>
    </location>
</feature>
<dbReference type="InterPro" id="IPR029062">
    <property type="entry name" value="Class_I_gatase-like"/>
</dbReference>
<organism evidence="2">
    <name type="scientific">marine metagenome</name>
    <dbReference type="NCBI Taxonomy" id="408172"/>
    <lineage>
        <taxon>unclassified sequences</taxon>
        <taxon>metagenomes</taxon>
        <taxon>ecological metagenomes</taxon>
    </lineage>
</organism>
<sequence>MKNNLNIGILLTDHVLENLQEKHGDQADFYKKLFKKLDSSATLKIFDVVEGEYPAKRDEYDGYIITGSRLSVYDDEQWIADLEEYIRQLHKYRKPLIGICFGHQLIAQALGGKSGDSDKGWTVGIQNYNFTTQFPWVKDIRPSVALIHSHKDQVKTLPPGAHLVAGNKQVPIAMYYIDRHIMSMQGHPEFTSEYALDVATGRKEILGDTLFQSVKKSLLKDKADNMEVAKWWIDFFRKD</sequence>